<dbReference type="Proteomes" id="UP000391919">
    <property type="component" value="Unassembled WGS sequence"/>
</dbReference>
<keyword evidence="5 8" id="KW-0406">Ion transport</keyword>
<evidence type="ECO:0000256" key="2">
    <source>
        <dbReference type="ARBA" id="ARBA00022475"/>
    </source>
</evidence>
<evidence type="ECO:0000256" key="3">
    <source>
        <dbReference type="ARBA" id="ARBA00022692"/>
    </source>
</evidence>
<keyword evidence="7 8" id="KW-0464">Manganese</keyword>
<dbReference type="Pfam" id="PF02659">
    <property type="entry name" value="Mntp"/>
    <property type="match status" value="1"/>
</dbReference>
<dbReference type="GO" id="GO:0005886">
    <property type="term" value="C:plasma membrane"/>
    <property type="evidence" value="ECO:0007669"/>
    <property type="project" value="UniProtKB-SubCell"/>
</dbReference>
<evidence type="ECO:0000256" key="8">
    <source>
        <dbReference type="HAMAP-Rule" id="MF_01521"/>
    </source>
</evidence>
<accession>A0A5J4JKK5</accession>
<proteinExistence type="inferred from homology"/>
<comment type="subcellular location">
    <subcellularLocation>
        <location evidence="8">Cell membrane</location>
        <topology evidence="8">Multi-pass membrane protein</topology>
    </subcellularLocation>
</comment>
<keyword evidence="2 8" id="KW-1003">Cell membrane</keyword>
<organism evidence="9 10">
    <name type="scientific">Weizmannia acidilactici</name>
    <dbReference type="NCBI Taxonomy" id="2607726"/>
    <lineage>
        <taxon>Bacteria</taxon>
        <taxon>Bacillati</taxon>
        <taxon>Bacillota</taxon>
        <taxon>Bacilli</taxon>
        <taxon>Bacillales</taxon>
        <taxon>Bacillaceae</taxon>
        <taxon>Heyndrickxia</taxon>
    </lineage>
</organism>
<comment type="function">
    <text evidence="8">Probably functions as a manganese efflux pump.</text>
</comment>
<dbReference type="AlphaFoldDB" id="A0A5J4JKK5"/>
<evidence type="ECO:0000256" key="1">
    <source>
        <dbReference type="ARBA" id="ARBA00022448"/>
    </source>
</evidence>
<feature type="transmembrane region" description="Helical" evidence="8">
    <location>
        <begin position="70"/>
        <end position="91"/>
    </location>
</feature>
<feature type="transmembrane region" description="Helical" evidence="8">
    <location>
        <begin position="12"/>
        <end position="31"/>
    </location>
</feature>
<dbReference type="RefSeq" id="WP_151680089.1">
    <property type="nucleotide sequence ID" value="NZ_BKZP01000006.1"/>
</dbReference>
<protein>
    <recommendedName>
        <fullName evidence="8">Putative manganese efflux pump MntP</fullName>
    </recommendedName>
</protein>
<dbReference type="PANTHER" id="PTHR35529">
    <property type="entry name" value="MANGANESE EFFLUX PUMP MNTP-RELATED"/>
    <property type="match status" value="1"/>
</dbReference>
<gene>
    <name evidence="8 9" type="primary">mntP</name>
    <name evidence="9" type="ORF">BpJC7_07870</name>
</gene>
<keyword evidence="3 8" id="KW-0812">Transmembrane</keyword>
<feature type="transmembrane region" description="Helical" evidence="8">
    <location>
        <begin position="159"/>
        <end position="180"/>
    </location>
</feature>
<dbReference type="GO" id="GO:0005384">
    <property type="term" value="F:manganese ion transmembrane transporter activity"/>
    <property type="evidence" value="ECO:0007669"/>
    <property type="project" value="UniProtKB-UniRule"/>
</dbReference>
<feature type="transmembrane region" description="Helical" evidence="8">
    <location>
        <begin position="103"/>
        <end position="126"/>
    </location>
</feature>
<evidence type="ECO:0000256" key="5">
    <source>
        <dbReference type="ARBA" id="ARBA00023065"/>
    </source>
</evidence>
<evidence type="ECO:0000313" key="9">
    <source>
        <dbReference type="EMBL" id="GER69484.1"/>
    </source>
</evidence>
<evidence type="ECO:0000313" key="10">
    <source>
        <dbReference type="Proteomes" id="UP000391919"/>
    </source>
</evidence>
<keyword evidence="6 8" id="KW-0472">Membrane</keyword>
<keyword evidence="4 8" id="KW-1133">Transmembrane helix</keyword>
<sequence length="182" mass="19468">MAVIAEVVTLAIMALALGMDAFSVSLGLGMMKPRMRHIFYIGLTVGIFHVIMPFLGIIAGQLLSHTFGMFAQYIGGIMLVVMGLQMIVFIFKKENESMSPSGWGIILFALSVSLDSFSVGLSLGIFGARMAVVMICFGAAATALTWLGLLIGRKFHVWLGAYGEALGGMILIIFGVKLLLSV</sequence>
<evidence type="ECO:0000256" key="6">
    <source>
        <dbReference type="ARBA" id="ARBA00023136"/>
    </source>
</evidence>
<comment type="caution">
    <text evidence="9">The sequence shown here is derived from an EMBL/GenBank/DDBJ whole genome shotgun (WGS) entry which is preliminary data.</text>
</comment>
<evidence type="ECO:0000256" key="4">
    <source>
        <dbReference type="ARBA" id="ARBA00022989"/>
    </source>
</evidence>
<feature type="transmembrane region" description="Helical" evidence="8">
    <location>
        <begin position="38"/>
        <end position="58"/>
    </location>
</feature>
<dbReference type="PANTHER" id="PTHR35529:SF1">
    <property type="entry name" value="MANGANESE EFFLUX PUMP MNTP-RELATED"/>
    <property type="match status" value="1"/>
</dbReference>
<name>A0A5J4JKK5_9BACI</name>
<dbReference type="EMBL" id="BKZQ01000007">
    <property type="protein sequence ID" value="GER69484.1"/>
    <property type="molecule type" value="Genomic_DNA"/>
</dbReference>
<comment type="similarity">
    <text evidence="8">Belongs to the MntP (TC 9.B.29) family.</text>
</comment>
<evidence type="ECO:0000256" key="7">
    <source>
        <dbReference type="ARBA" id="ARBA00023211"/>
    </source>
</evidence>
<dbReference type="InterPro" id="IPR003810">
    <property type="entry name" value="Mntp/YtaF"/>
</dbReference>
<keyword evidence="1 8" id="KW-0813">Transport</keyword>
<dbReference type="HAMAP" id="MF_01521">
    <property type="entry name" value="MntP_pump"/>
    <property type="match status" value="1"/>
</dbReference>
<dbReference type="InterPro" id="IPR022929">
    <property type="entry name" value="Put_MntP"/>
</dbReference>
<reference evidence="9 10" key="1">
    <citation type="submission" date="2019-09" db="EMBL/GenBank/DDBJ databases">
        <title>Draft genome sequence of Bacillus sp. JC-7.</title>
        <authorList>
            <person name="Tanaka N."/>
            <person name="Shiwa Y."/>
            <person name="Fujita N."/>
            <person name="Tanasupawat S."/>
        </authorList>
    </citation>
    <scope>NUCLEOTIDE SEQUENCE [LARGE SCALE GENOMIC DNA]</scope>
    <source>
        <strain evidence="9 10">JC-7</strain>
    </source>
</reference>
<feature type="transmembrane region" description="Helical" evidence="8">
    <location>
        <begin position="132"/>
        <end position="152"/>
    </location>
</feature>
<keyword evidence="10" id="KW-1185">Reference proteome</keyword>